<dbReference type="EMBL" id="CP150096">
    <property type="protein sequence ID" value="WZN45910.1"/>
    <property type="molecule type" value="Genomic_DNA"/>
</dbReference>
<accession>A0ABZ2Z1W3</accession>
<evidence type="ECO:0000259" key="1">
    <source>
        <dbReference type="Pfam" id="PF12770"/>
    </source>
</evidence>
<dbReference type="RefSeq" id="WP_341840651.1">
    <property type="nucleotide sequence ID" value="NZ_CP149792.1"/>
</dbReference>
<reference evidence="2 3" key="1">
    <citation type="submission" date="2024-03" db="EMBL/GenBank/DDBJ databases">
        <title>Chitinophaga caseinilytica sp. nov., a casein hydrolysing bacterium isolated from forest soil.</title>
        <authorList>
            <person name="Lee D.S."/>
            <person name="Han D.M."/>
            <person name="Baek J.H."/>
            <person name="Choi D.G."/>
            <person name="Jeon J.H."/>
            <person name="Jeon C.O."/>
        </authorList>
    </citation>
    <scope>NUCLEOTIDE SEQUENCE [LARGE SCALE GENOMIC DNA]</scope>
    <source>
        <strain evidence="2 3">KACC 19118</strain>
    </source>
</reference>
<name>A0ABZ2Z1W3_9BACT</name>
<feature type="domain" description="CHAT" evidence="1">
    <location>
        <begin position="23"/>
        <end position="170"/>
    </location>
</feature>
<protein>
    <submittedName>
        <fullName evidence="2">CHAT domain-containing protein</fullName>
    </submittedName>
</protein>
<organism evidence="2 3">
    <name type="scientific">Chitinophaga caseinilytica</name>
    <dbReference type="NCBI Taxonomy" id="2267521"/>
    <lineage>
        <taxon>Bacteria</taxon>
        <taxon>Pseudomonadati</taxon>
        <taxon>Bacteroidota</taxon>
        <taxon>Chitinophagia</taxon>
        <taxon>Chitinophagales</taxon>
        <taxon>Chitinophagaceae</taxon>
        <taxon>Chitinophaga</taxon>
    </lineage>
</organism>
<dbReference type="InterPro" id="IPR024983">
    <property type="entry name" value="CHAT_dom"/>
</dbReference>
<keyword evidence="3" id="KW-1185">Reference proteome</keyword>
<proteinExistence type="predicted"/>
<sequence>MVPMILAAFADAKGERDMALEIDKELEVLRALFTDGQKMNFRPVPNATFDSVIGDLAIPENKGRITIFHYAGHAKGKTVHLLDRNVQIDKFAGILNQLPHLQLVFLNGCNTDAVARDLIAANIKAVIVTQGAVDDTVATAFAKAFYTAYYNLNTLADSFEFAKSAVLSSHTKGIPEFKRIVRGIDFPDSEATMPEGNVYSLYVADEEYLQKNMLFELQFQMETKNIDYKPCVELVKSIASNISTAGRDEWDNTDLQAVRRVCAAQLEKEACSKADQDNMETCEHVLNTTHQVSALKFLPFEFYTFLKRDEAPKNEGVPAVLRKLSIKLIRAEYENLDRNDDSRSLRILSDEIIKHLPFLIGQHLHQLVRAGLAVPNSKNYDDLLLRQLSAYNVALQLLSFSMLNCFLDELMKRSDLQLEDGQWEVLRNFITSGEPNNALINSPALLVTIRKVFENAGISPFIEEYRELHAMFPEKGENAFENVHLFMQGLKASLRNGEFEKLDKISVCERVEEILIMVFSSAGFLMRYKLTTVKDVEYSQRRSMAKPQFWIRRIILDGADIDGDYSGVYANPLHNYSVVFARDIDRNTFRDFMSLSPFIIDENGLKGNDAAKLYFFSHSSNGSYVYRSSNNMEDMRVVKSAGTYLDTELGAITPDKKRRINERMKELKNEIDFFKDLIIRKGKNAYHPANPVQSV</sequence>
<dbReference type="Pfam" id="PF12770">
    <property type="entry name" value="CHAT"/>
    <property type="match status" value="1"/>
</dbReference>
<dbReference type="Proteomes" id="UP001449657">
    <property type="component" value="Chromosome"/>
</dbReference>
<gene>
    <name evidence="2" type="ORF">WJU22_23720</name>
</gene>
<evidence type="ECO:0000313" key="2">
    <source>
        <dbReference type="EMBL" id="WZN45910.1"/>
    </source>
</evidence>
<evidence type="ECO:0000313" key="3">
    <source>
        <dbReference type="Proteomes" id="UP001449657"/>
    </source>
</evidence>